<dbReference type="InterPro" id="IPR000847">
    <property type="entry name" value="LysR_HTH_N"/>
</dbReference>
<evidence type="ECO:0000256" key="4">
    <source>
        <dbReference type="ARBA" id="ARBA00023163"/>
    </source>
</evidence>
<dbReference type="InterPro" id="IPR036390">
    <property type="entry name" value="WH_DNA-bd_sf"/>
</dbReference>
<comment type="similarity">
    <text evidence="1">Belongs to the LysR transcriptional regulatory family.</text>
</comment>
<organism evidence="6 7">
    <name type="scientific">Azospirillum lipoferum</name>
    <dbReference type="NCBI Taxonomy" id="193"/>
    <lineage>
        <taxon>Bacteria</taxon>
        <taxon>Pseudomonadati</taxon>
        <taxon>Pseudomonadota</taxon>
        <taxon>Alphaproteobacteria</taxon>
        <taxon>Rhodospirillales</taxon>
        <taxon>Azospirillaceae</taxon>
        <taxon>Azospirillum</taxon>
    </lineage>
</organism>
<evidence type="ECO:0000313" key="7">
    <source>
        <dbReference type="Proteomes" id="UP000324927"/>
    </source>
</evidence>
<dbReference type="Proteomes" id="UP000324927">
    <property type="component" value="Unassembled WGS sequence"/>
</dbReference>
<dbReference type="Gene3D" id="3.40.190.10">
    <property type="entry name" value="Periplasmic binding protein-like II"/>
    <property type="match status" value="1"/>
</dbReference>
<dbReference type="Gene3D" id="1.10.10.10">
    <property type="entry name" value="Winged helix-like DNA-binding domain superfamily/Winged helix DNA-binding domain"/>
    <property type="match status" value="1"/>
</dbReference>
<accession>A0A5A9GLJ8</accession>
<evidence type="ECO:0000256" key="2">
    <source>
        <dbReference type="ARBA" id="ARBA00023015"/>
    </source>
</evidence>
<keyword evidence="3" id="KW-0238">DNA-binding</keyword>
<dbReference type="FunFam" id="1.10.10.10:FF:000001">
    <property type="entry name" value="LysR family transcriptional regulator"/>
    <property type="match status" value="1"/>
</dbReference>
<evidence type="ECO:0000256" key="1">
    <source>
        <dbReference type="ARBA" id="ARBA00009437"/>
    </source>
</evidence>
<feature type="domain" description="HTH lysR-type" evidence="5">
    <location>
        <begin position="1"/>
        <end position="58"/>
    </location>
</feature>
<reference evidence="6 7" key="1">
    <citation type="submission" date="2019-08" db="EMBL/GenBank/DDBJ databases">
        <authorList>
            <person name="Grouzdev D."/>
            <person name="Tikhonova E."/>
            <person name="Kravchenko I."/>
        </authorList>
    </citation>
    <scope>NUCLEOTIDE SEQUENCE [LARGE SCALE GENOMIC DNA]</scope>
    <source>
        <strain evidence="6 7">59b</strain>
    </source>
</reference>
<dbReference type="SUPFAM" id="SSF53850">
    <property type="entry name" value="Periplasmic binding protein-like II"/>
    <property type="match status" value="1"/>
</dbReference>
<dbReference type="InterPro" id="IPR050176">
    <property type="entry name" value="LTTR"/>
</dbReference>
<sequence>MDTEMARTFLEVTAAGSFMAAADRLHVTQSTVSTRIQQLEQQLGCRLFVRNKTGATLTTAGLRFQRHAVAILRLWEQARQEATLPTGHKALLRIGSEAGLWNRLLHRWIPWMRRNANDIALRCDVGLPNGLLQGLQDGTLDVAVLYSPRALPGLSIRLLLEEELVLFRMPVAEGCLEEPYVHIDWGDDFRRNVRLHRPDVQSAPVSIGVGTLGLDYVKQCGGTGHFPRQLVQPLIDAGKGEILPEARPLSLPIYAAYPTDADATIIDPALTGLKTILGAPANLSAAEGRD</sequence>
<dbReference type="Pfam" id="PF00126">
    <property type="entry name" value="HTH_1"/>
    <property type="match status" value="1"/>
</dbReference>
<name>A0A5A9GLJ8_AZOLI</name>
<dbReference type="SUPFAM" id="SSF46785">
    <property type="entry name" value="Winged helix' DNA-binding domain"/>
    <property type="match status" value="1"/>
</dbReference>
<keyword evidence="7" id="KW-1185">Reference proteome</keyword>
<protein>
    <submittedName>
        <fullName evidence="6">LysR family transcriptional regulator</fullName>
    </submittedName>
</protein>
<dbReference type="GO" id="GO:0003677">
    <property type="term" value="F:DNA binding"/>
    <property type="evidence" value="ECO:0007669"/>
    <property type="project" value="UniProtKB-KW"/>
</dbReference>
<dbReference type="EMBL" id="VTTN01000006">
    <property type="protein sequence ID" value="KAA0595207.1"/>
    <property type="molecule type" value="Genomic_DNA"/>
</dbReference>
<dbReference type="PROSITE" id="PS50931">
    <property type="entry name" value="HTH_LYSR"/>
    <property type="match status" value="1"/>
</dbReference>
<dbReference type="GO" id="GO:0003700">
    <property type="term" value="F:DNA-binding transcription factor activity"/>
    <property type="evidence" value="ECO:0007669"/>
    <property type="project" value="InterPro"/>
</dbReference>
<proteinExistence type="inferred from homology"/>
<dbReference type="InterPro" id="IPR005119">
    <property type="entry name" value="LysR_subst-bd"/>
</dbReference>
<evidence type="ECO:0000256" key="3">
    <source>
        <dbReference type="ARBA" id="ARBA00023125"/>
    </source>
</evidence>
<dbReference type="PANTHER" id="PTHR30579:SF8">
    <property type="entry name" value="HTH-TYPE TRANSCRIPTIONAL REGULATOR HDFR"/>
    <property type="match status" value="1"/>
</dbReference>
<evidence type="ECO:0000313" key="6">
    <source>
        <dbReference type="EMBL" id="KAA0595207.1"/>
    </source>
</evidence>
<dbReference type="PRINTS" id="PR00039">
    <property type="entry name" value="HTHLYSR"/>
</dbReference>
<dbReference type="AlphaFoldDB" id="A0A5A9GLJ8"/>
<dbReference type="InterPro" id="IPR036388">
    <property type="entry name" value="WH-like_DNA-bd_sf"/>
</dbReference>
<keyword evidence="4" id="KW-0804">Transcription</keyword>
<dbReference type="Pfam" id="PF03466">
    <property type="entry name" value="LysR_substrate"/>
    <property type="match status" value="1"/>
</dbReference>
<dbReference type="OrthoDB" id="9786526at2"/>
<dbReference type="PANTHER" id="PTHR30579">
    <property type="entry name" value="TRANSCRIPTIONAL REGULATOR"/>
    <property type="match status" value="1"/>
</dbReference>
<comment type="caution">
    <text evidence="6">The sequence shown here is derived from an EMBL/GenBank/DDBJ whole genome shotgun (WGS) entry which is preliminary data.</text>
</comment>
<evidence type="ECO:0000259" key="5">
    <source>
        <dbReference type="PROSITE" id="PS50931"/>
    </source>
</evidence>
<keyword evidence="2" id="KW-0805">Transcription regulation</keyword>
<gene>
    <name evidence="6" type="ORF">FZ942_16320</name>
</gene>